<evidence type="ECO:0000313" key="3">
    <source>
        <dbReference type="Proteomes" id="UP000231252"/>
    </source>
</evidence>
<feature type="domain" description="DUF6922" evidence="1">
    <location>
        <begin position="3"/>
        <end position="54"/>
    </location>
</feature>
<protein>
    <recommendedName>
        <fullName evidence="1">DUF6922 domain-containing protein</fullName>
    </recommendedName>
</protein>
<evidence type="ECO:0000259" key="1">
    <source>
        <dbReference type="Pfam" id="PF21956"/>
    </source>
</evidence>
<accession>A0A2H0XDC4</accession>
<organism evidence="2 3">
    <name type="scientific">candidate division WWE3 bacterium CG08_land_8_20_14_0_20_41_10</name>
    <dbReference type="NCBI Taxonomy" id="1975085"/>
    <lineage>
        <taxon>Bacteria</taxon>
        <taxon>Katanobacteria</taxon>
    </lineage>
</organism>
<comment type="caution">
    <text evidence="2">The sequence shown here is derived from an EMBL/GenBank/DDBJ whole genome shotgun (WGS) entry which is preliminary data.</text>
</comment>
<sequence length="73" mass="8822">MELRQTLFWDTNPAKIDLQKNAPYVIERILDFGYDAEIRWMWNYYGKPQIKTVVENSRCLRPRTKNFWGLVLA</sequence>
<proteinExistence type="predicted"/>
<dbReference type="InterPro" id="IPR053830">
    <property type="entry name" value="DUF6922"/>
</dbReference>
<evidence type="ECO:0000313" key="2">
    <source>
        <dbReference type="EMBL" id="PIS22169.1"/>
    </source>
</evidence>
<dbReference type="Proteomes" id="UP000231252">
    <property type="component" value="Unassembled WGS sequence"/>
</dbReference>
<name>A0A2H0XDC4_UNCKA</name>
<gene>
    <name evidence="2" type="ORF">COT50_03510</name>
</gene>
<reference evidence="3" key="1">
    <citation type="submission" date="2017-09" db="EMBL/GenBank/DDBJ databases">
        <title>Depth-based differentiation of microbial function through sediment-hosted aquifers and enrichment of novel symbionts in the deep terrestrial subsurface.</title>
        <authorList>
            <person name="Probst A.J."/>
            <person name="Ladd B."/>
            <person name="Jarett J.K."/>
            <person name="Geller-Mcgrath D.E."/>
            <person name="Sieber C.M.K."/>
            <person name="Emerson J.B."/>
            <person name="Anantharaman K."/>
            <person name="Thomas B.C."/>
            <person name="Malmstrom R."/>
            <person name="Stieglmeier M."/>
            <person name="Klingl A."/>
            <person name="Woyke T."/>
            <person name="Ryan C.M."/>
            <person name="Banfield J.F."/>
        </authorList>
    </citation>
    <scope>NUCLEOTIDE SEQUENCE [LARGE SCALE GENOMIC DNA]</scope>
</reference>
<dbReference type="AlphaFoldDB" id="A0A2H0XDC4"/>
<dbReference type="Pfam" id="PF21956">
    <property type="entry name" value="DUF6922"/>
    <property type="match status" value="1"/>
</dbReference>
<dbReference type="EMBL" id="PEYU01000076">
    <property type="protein sequence ID" value="PIS22169.1"/>
    <property type="molecule type" value="Genomic_DNA"/>
</dbReference>